<dbReference type="InterPro" id="IPR005821">
    <property type="entry name" value="Ion_trans_dom"/>
</dbReference>
<evidence type="ECO:0000256" key="1">
    <source>
        <dbReference type="ARBA" id="ARBA00004141"/>
    </source>
</evidence>
<keyword evidence="2 7" id="KW-0812">Transmembrane</keyword>
<evidence type="ECO:0000256" key="5">
    <source>
        <dbReference type="SAM" id="Coils"/>
    </source>
</evidence>
<dbReference type="Pfam" id="PF00520">
    <property type="entry name" value="Ion_trans"/>
    <property type="match status" value="1"/>
</dbReference>
<dbReference type="SMART" id="SM00044">
    <property type="entry name" value="CYCc"/>
    <property type="match status" value="1"/>
</dbReference>
<feature type="coiled-coil region" evidence="5">
    <location>
        <begin position="291"/>
        <end position="318"/>
    </location>
</feature>
<evidence type="ECO:0000256" key="3">
    <source>
        <dbReference type="ARBA" id="ARBA00022989"/>
    </source>
</evidence>
<feature type="region of interest" description="Disordered" evidence="6">
    <location>
        <begin position="1"/>
        <end position="77"/>
    </location>
</feature>
<keyword evidence="5" id="KW-0175">Coiled coil</keyword>
<dbReference type="PROSITE" id="PS50125">
    <property type="entry name" value="GUANYLATE_CYCLASE_2"/>
    <property type="match status" value="1"/>
</dbReference>
<feature type="transmembrane region" description="Helical" evidence="7">
    <location>
        <begin position="94"/>
        <end position="119"/>
    </location>
</feature>
<dbReference type="GO" id="GO:0009190">
    <property type="term" value="P:cyclic nucleotide biosynthetic process"/>
    <property type="evidence" value="ECO:0007669"/>
    <property type="project" value="InterPro"/>
</dbReference>
<evidence type="ECO:0000256" key="6">
    <source>
        <dbReference type="SAM" id="MobiDB-lite"/>
    </source>
</evidence>
<evidence type="ECO:0000256" key="4">
    <source>
        <dbReference type="ARBA" id="ARBA00023136"/>
    </source>
</evidence>
<reference evidence="9" key="1">
    <citation type="submission" date="2021-01" db="EMBL/GenBank/DDBJ databases">
        <authorList>
            <person name="Corre E."/>
            <person name="Pelletier E."/>
            <person name="Niang G."/>
            <person name="Scheremetjew M."/>
            <person name="Finn R."/>
            <person name="Kale V."/>
            <person name="Holt S."/>
            <person name="Cochrane G."/>
            <person name="Meng A."/>
            <person name="Brown T."/>
            <person name="Cohen L."/>
        </authorList>
    </citation>
    <scope>NUCLEOTIDE SEQUENCE</scope>
    <source>
        <strain evidence="9">NIES-2562</strain>
    </source>
</reference>
<keyword evidence="4 7" id="KW-0472">Membrane</keyword>
<organism evidence="9">
    <name type="scientific">Palpitomonas bilix</name>
    <dbReference type="NCBI Taxonomy" id="652834"/>
    <lineage>
        <taxon>Eukaryota</taxon>
        <taxon>Eukaryota incertae sedis</taxon>
    </lineage>
</organism>
<accession>A0A7S3CW43</accession>
<evidence type="ECO:0000259" key="8">
    <source>
        <dbReference type="PROSITE" id="PS50125"/>
    </source>
</evidence>
<gene>
    <name evidence="9" type="ORF">PBIL07802_LOCUS1268</name>
</gene>
<comment type="subcellular location">
    <subcellularLocation>
        <location evidence="1">Membrane</location>
        <topology evidence="1">Multi-pass membrane protein</topology>
    </subcellularLocation>
</comment>
<dbReference type="GO" id="GO:0016020">
    <property type="term" value="C:membrane"/>
    <property type="evidence" value="ECO:0007669"/>
    <property type="project" value="UniProtKB-SubCell"/>
</dbReference>
<dbReference type="Pfam" id="PF00211">
    <property type="entry name" value="Guanylate_cyc"/>
    <property type="match status" value="1"/>
</dbReference>
<keyword evidence="3 7" id="KW-1133">Transmembrane helix</keyword>
<feature type="transmembrane region" description="Helical" evidence="7">
    <location>
        <begin position="125"/>
        <end position="143"/>
    </location>
</feature>
<sequence>MAEKKIRLEDVDKSEVHSFDARSLSQSEMKEEVGARDNATIVPPGNPSETRPKASGTDHGKSENGRQSSRRNLSSSRKCFQKSRTLINKFLESIAFSITTTVATLYALFFSDIVILSMPKSVDEGVGILNFIVFIFFLIELFLSCYAKDKYIGRFYFWLDIVSTASLLLDVPFFMDAVTGNSGSAEDNPILQQTVIARASRAARIGTRAGRIVRLFRIVRMLKMLKVVSKKRDQNDPKSKKKSLKTSKVHVEAVKASVDVENPAEENGKGIYAGNGGQPSRDARLSASINMLEKELMNDEEEDEADDEELKKLEMEAEQEPSNIYRRITELTSRKVVIGVLIMMFVLPQLDFDTSLFVPISDRGSPSDPLNALSRLVQLGCGTSSDCLSSSSTPSYVKTLSEDIVNSMMVSSITVLLGYPTVTLVNITSANYSVPTSLLVTAGYNIKPADWDVLSSWTYDEAARLGNELRDNEILVYSSSDGVFSAIYSEKKDKMVMAALGIAQTLFVTLILTLGGVTFSKDVNRLVVRPIERMVDIVKNLSMNPLTALGNTVEKAANGGGPGLETDMVEGALVRIGRLLQVGFGEAGAAVIAKNIHGKDGKFNPVVPGERITAIFGFCDIRRFTDATESLQEEVMLFVNAIAHIVHAAVTRHGGFPNKNIGDAFLVAWKETKENGTLKLSGDGALRSFLDTIREIAQSHFLKEVAERPVMKKNLGQDYTIRMGFGIHLGWAIEGAIGSNMKIDASYLSPHVNISSRLEAATKQYGVMMLISGEVVKHIKSDLLERCRKIDRVTVKGSKSPIEMWTYDVVDPFVPPKYGFEEFDGIYDSPCAQYADYKTRFEQGKNLTWCPSVTSEFPLGIECYIGGNWDEAISKLRDCKQENPHDKPCQVILDYMEENQDALGSWPGYRELTEK</sequence>
<dbReference type="PANTHER" id="PTHR43336:SF3">
    <property type="entry name" value="GUANYLATE CYCLASE DOMAIN-CONTAINING PROTEIN"/>
    <property type="match status" value="1"/>
</dbReference>
<feature type="transmembrane region" description="Helical" evidence="7">
    <location>
        <begin position="495"/>
        <end position="519"/>
    </location>
</feature>
<feature type="compositionally biased region" description="Low complexity" evidence="6">
    <location>
        <begin position="66"/>
        <end position="77"/>
    </location>
</feature>
<dbReference type="InterPro" id="IPR029787">
    <property type="entry name" value="Nucleotide_cyclase"/>
</dbReference>
<dbReference type="EMBL" id="HBIB01001829">
    <property type="protein sequence ID" value="CAE0239124.1"/>
    <property type="molecule type" value="Transcribed_RNA"/>
</dbReference>
<dbReference type="GO" id="GO:0035556">
    <property type="term" value="P:intracellular signal transduction"/>
    <property type="evidence" value="ECO:0007669"/>
    <property type="project" value="InterPro"/>
</dbReference>
<dbReference type="SUPFAM" id="SSF81324">
    <property type="entry name" value="Voltage-gated potassium channels"/>
    <property type="match status" value="1"/>
</dbReference>
<protein>
    <recommendedName>
        <fullName evidence="8">Guanylate cyclase domain-containing protein</fullName>
    </recommendedName>
</protein>
<evidence type="ECO:0000313" key="9">
    <source>
        <dbReference type="EMBL" id="CAE0239124.1"/>
    </source>
</evidence>
<feature type="compositionally biased region" description="Basic and acidic residues" evidence="6">
    <location>
        <begin position="50"/>
        <end position="64"/>
    </location>
</feature>
<proteinExistence type="predicted"/>
<feature type="domain" description="Guanylate cyclase" evidence="8">
    <location>
        <begin position="615"/>
        <end position="759"/>
    </location>
</feature>
<evidence type="ECO:0000256" key="7">
    <source>
        <dbReference type="SAM" id="Phobius"/>
    </source>
</evidence>
<dbReference type="Gene3D" id="3.30.70.1230">
    <property type="entry name" value="Nucleotide cyclase"/>
    <property type="match status" value="1"/>
</dbReference>
<name>A0A7S3CW43_9EUKA</name>
<dbReference type="GO" id="GO:0005216">
    <property type="term" value="F:monoatomic ion channel activity"/>
    <property type="evidence" value="ECO:0007669"/>
    <property type="project" value="InterPro"/>
</dbReference>
<evidence type="ECO:0000256" key="2">
    <source>
        <dbReference type="ARBA" id="ARBA00022692"/>
    </source>
</evidence>
<dbReference type="SUPFAM" id="SSF55073">
    <property type="entry name" value="Nucleotide cyclase"/>
    <property type="match status" value="1"/>
</dbReference>
<dbReference type="CDD" id="cd07302">
    <property type="entry name" value="CHD"/>
    <property type="match status" value="1"/>
</dbReference>
<dbReference type="AlphaFoldDB" id="A0A7S3CW43"/>
<dbReference type="PANTHER" id="PTHR43336">
    <property type="entry name" value="OXYGEN SENSOR HISTIDINE KINASE RESPONSE REGULATOR DEVS/DOSS"/>
    <property type="match status" value="1"/>
</dbReference>
<feature type="compositionally biased region" description="Basic and acidic residues" evidence="6">
    <location>
        <begin position="1"/>
        <end position="20"/>
    </location>
</feature>
<dbReference type="Gene3D" id="1.10.287.70">
    <property type="match status" value="1"/>
</dbReference>
<dbReference type="InterPro" id="IPR001054">
    <property type="entry name" value="A/G_cyclase"/>
</dbReference>